<dbReference type="PANTHER" id="PTHR35004:SF6">
    <property type="entry name" value="TRANSPOSASE"/>
    <property type="match status" value="1"/>
</dbReference>
<dbReference type="AlphaFoldDB" id="A0A4S4BEN4"/>
<gene>
    <name evidence="3" type="ORF">E6C55_33065</name>
</gene>
<evidence type="ECO:0000259" key="2">
    <source>
        <dbReference type="PROSITE" id="PS50994"/>
    </source>
</evidence>
<feature type="region of interest" description="Disordered" evidence="1">
    <location>
        <begin position="315"/>
        <end position="336"/>
    </location>
</feature>
<evidence type="ECO:0000256" key="1">
    <source>
        <dbReference type="SAM" id="MobiDB-lite"/>
    </source>
</evidence>
<dbReference type="Gene3D" id="3.30.420.10">
    <property type="entry name" value="Ribonuclease H-like superfamily/Ribonuclease H"/>
    <property type="match status" value="1"/>
</dbReference>
<dbReference type="InterPro" id="IPR015378">
    <property type="entry name" value="Transposase-like_Mu_C"/>
</dbReference>
<dbReference type="EMBL" id="SSOB01000093">
    <property type="protein sequence ID" value="THF72447.1"/>
    <property type="molecule type" value="Genomic_DNA"/>
</dbReference>
<dbReference type="SUPFAM" id="SSF46689">
    <property type="entry name" value="Homeodomain-like"/>
    <property type="match status" value="1"/>
</dbReference>
<sequence>MTASMQDEQIAAARYALIAPVVSRQTPMAPGELAQWLRETAARQYELPGSRRQTVSVRTLERYLQAYRAGGWEALKPRPKDANGRSKLDAAVLQQAIQLRKERPARSVEQLIFLLVEGGLAAPGEVAPSTLARQLRRAGVSRGQVMDASPSSTFRRFEAGDILELLQADFKHFVYLPDPKQPKKKRKTILLAILDDYSRYVLHAQIYWDEQLPRLEDSLKKAILKHGIPETFYCDNGSAFSAHHLARICGRLGIRLSHSRPYRPQGRGKVERLFQFVDSSFRPEVQALIDRGEVTTLEELNAALRSWLDGYYHEREHGSTKQSPKTRFEASERPRKRKPLGELNELFLWEEERSVDKTGCIQLSRNTYEVDSALAGKRISLRYDPFDLTELQVWFEDKRHADAVPLELTRRRSRTCQAQPPAEMTDAPEESLSFLELAEKKRQASWQEAAVQYARRKGGERP</sequence>
<proteinExistence type="predicted"/>
<dbReference type="Pfam" id="PF00665">
    <property type="entry name" value="rve"/>
    <property type="match status" value="1"/>
</dbReference>
<protein>
    <submittedName>
        <fullName evidence="3">Integrase</fullName>
    </submittedName>
</protein>
<keyword evidence="4" id="KW-1185">Reference proteome</keyword>
<dbReference type="SUPFAM" id="SSF53098">
    <property type="entry name" value="Ribonuclease H-like"/>
    <property type="match status" value="1"/>
</dbReference>
<dbReference type="Pfam" id="PF09299">
    <property type="entry name" value="Mu-transpos_C"/>
    <property type="match status" value="1"/>
</dbReference>
<dbReference type="RefSeq" id="WP_136374099.1">
    <property type="nucleotide sequence ID" value="NZ_SSOB01000093.1"/>
</dbReference>
<dbReference type="GO" id="GO:0015074">
    <property type="term" value="P:DNA integration"/>
    <property type="evidence" value="ECO:0007669"/>
    <property type="project" value="InterPro"/>
</dbReference>
<reference evidence="3 4" key="1">
    <citation type="submission" date="2019-04" db="EMBL/GenBank/DDBJ databases">
        <title>Cohnella sp. nov. isolated from preserved vegetables.</title>
        <authorList>
            <person name="Lin S.-Y."/>
            <person name="Hung M.-H."/>
            <person name="Young C.-C."/>
        </authorList>
    </citation>
    <scope>NUCLEOTIDE SEQUENCE [LARGE SCALE GENOMIC DNA]</scope>
    <source>
        <strain evidence="3 4">CC-MHH1044</strain>
    </source>
</reference>
<dbReference type="Proteomes" id="UP000310636">
    <property type="component" value="Unassembled WGS sequence"/>
</dbReference>
<dbReference type="InterPro" id="IPR009057">
    <property type="entry name" value="Homeodomain-like_sf"/>
</dbReference>
<dbReference type="PANTHER" id="PTHR35004">
    <property type="entry name" value="TRANSPOSASE RV3428C-RELATED"/>
    <property type="match status" value="1"/>
</dbReference>
<dbReference type="GO" id="GO:0003676">
    <property type="term" value="F:nucleic acid binding"/>
    <property type="evidence" value="ECO:0007669"/>
    <property type="project" value="InterPro"/>
</dbReference>
<dbReference type="PROSITE" id="PS50994">
    <property type="entry name" value="INTEGRASE"/>
    <property type="match status" value="1"/>
</dbReference>
<organism evidence="3 4">
    <name type="scientific">Cohnella fermenti</name>
    <dbReference type="NCBI Taxonomy" id="2565925"/>
    <lineage>
        <taxon>Bacteria</taxon>
        <taxon>Bacillati</taxon>
        <taxon>Bacillota</taxon>
        <taxon>Bacilli</taxon>
        <taxon>Bacillales</taxon>
        <taxon>Paenibacillaceae</taxon>
        <taxon>Cohnella</taxon>
    </lineage>
</organism>
<dbReference type="InterPro" id="IPR012337">
    <property type="entry name" value="RNaseH-like_sf"/>
</dbReference>
<accession>A0A4S4BEN4</accession>
<evidence type="ECO:0000313" key="4">
    <source>
        <dbReference type="Proteomes" id="UP000310636"/>
    </source>
</evidence>
<feature type="domain" description="Integrase catalytic" evidence="2">
    <location>
        <begin position="146"/>
        <end position="332"/>
    </location>
</feature>
<dbReference type="InterPro" id="IPR036397">
    <property type="entry name" value="RNaseH_sf"/>
</dbReference>
<comment type="caution">
    <text evidence="3">The sequence shown here is derived from an EMBL/GenBank/DDBJ whole genome shotgun (WGS) entry which is preliminary data.</text>
</comment>
<dbReference type="OrthoDB" id="9794201at2"/>
<dbReference type="InterPro" id="IPR001584">
    <property type="entry name" value="Integrase_cat-core"/>
</dbReference>
<name>A0A4S4BEN4_9BACL</name>
<evidence type="ECO:0000313" key="3">
    <source>
        <dbReference type="EMBL" id="THF72447.1"/>
    </source>
</evidence>